<name>A0A2T5RMX3_9FIRM</name>
<gene>
    <name evidence="10" type="ORF">C7957_1314</name>
    <name evidence="9" type="ORF">C8C76_10626</name>
</gene>
<feature type="domain" description="ABC transmembrane type-1" evidence="8">
    <location>
        <begin position="80"/>
        <end position="273"/>
    </location>
</feature>
<dbReference type="GO" id="GO:0005886">
    <property type="term" value="C:plasma membrane"/>
    <property type="evidence" value="ECO:0007669"/>
    <property type="project" value="UniProtKB-SubCell"/>
</dbReference>
<dbReference type="InterPro" id="IPR000515">
    <property type="entry name" value="MetI-like"/>
</dbReference>
<dbReference type="Gene3D" id="1.10.3720.10">
    <property type="entry name" value="MetI-like"/>
    <property type="match status" value="1"/>
</dbReference>
<comment type="similarity">
    <text evidence="7">Belongs to the binding-protein-dependent transport system permease family.</text>
</comment>
<dbReference type="InterPro" id="IPR035906">
    <property type="entry name" value="MetI-like_sf"/>
</dbReference>
<evidence type="ECO:0000256" key="4">
    <source>
        <dbReference type="ARBA" id="ARBA00022692"/>
    </source>
</evidence>
<dbReference type="PANTHER" id="PTHR43386">
    <property type="entry name" value="OLIGOPEPTIDE TRANSPORT SYSTEM PERMEASE PROTEIN APPC"/>
    <property type="match status" value="1"/>
</dbReference>
<keyword evidence="6 7" id="KW-0472">Membrane</keyword>
<evidence type="ECO:0000259" key="8">
    <source>
        <dbReference type="PROSITE" id="PS50928"/>
    </source>
</evidence>
<dbReference type="EMBL" id="SNXX01000031">
    <property type="protein sequence ID" value="TDP88784.1"/>
    <property type="molecule type" value="Genomic_DNA"/>
</dbReference>
<keyword evidence="3" id="KW-1003">Cell membrane</keyword>
<feature type="transmembrane region" description="Helical" evidence="7">
    <location>
        <begin position="199"/>
        <end position="219"/>
    </location>
</feature>
<dbReference type="PANTHER" id="PTHR43386:SF1">
    <property type="entry name" value="D,D-DIPEPTIDE TRANSPORT SYSTEM PERMEASE PROTEIN DDPC-RELATED"/>
    <property type="match status" value="1"/>
</dbReference>
<dbReference type="Pfam" id="PF12911">
    <property type="entry name" value="OppC_N"/>
    <property type="match status" value="1"/>
</dbReference>
<proteinExistence type="inferred from homology"/>
<feature type="transmembrane region" description="Helical" evidence="7">
    <location>
        <begin position="146"/>
        <end position="164"/>
    </location>
</feature>
<evidence type="ECO:0000256" key="5">
    <source>
        <dbReference type="ARBA" id="ARBA00022989"/>
    </source>
</evidence>
<dbReference type="InterPro" id="IPR025966">
    <property type="entry name" value="OppC_N"/>
</dbReference>
<dbReference type="InterPro" id="IPR050366">
    <property type="entry name" value="BP-dependent_transpt_permease"/>
</dbReference>
<dbReference type="PROSITE" id="PS50928">
    <property type="entry name" value="ABC_TM1"/>
    <property type="match status" value="1"/>
</dbReference>
<evidence type="ECO:0000256" key="7">
    <source>
        <dbReference type="RuleBase" id="RU363032"/>
    </source>
</evidence>
<dbReference type="AlphaFoldDB" id="A0A2T5RMX3"/>
<feature type="transmembrane region" description="Helical" evidence="7">
    <location>
        <begin position="116"/>
        <end position="140"/>
    </location>
</feature>
<dbReference type="EMBL" id="QAXS01000006">
    <property type="protein sequence ID" value="PTW00871.1"/>
    <property type="molecule type" value="Genomic_DNA"/>
</dbReference>
<keyword evidence="5 7" id="KW-1133">Transmembrane helix</keyword>
<evidence type="ECO:0000313" key="9">
    <source>
        <dbReference type="EMBL" id="PTW00871.1"/>
    </source>
</evidence>
<dbReference type="Proteomes" id="UP000244089">
    <property type="component" value="Unassembled WGS sequence"/>
</dbReference>
<evidence type="ECO:0000313" key="12">
    <source>
        <dbReference type="Proteomes" id="UP000295176"/>
    </source>
</evidence>
<feature type="transmembrane region" description="Helical" evidence="7">
    <location>
        <begin position="251"/>
        <end position="272"/>
    </location>
</feature>
<evidence type="ECO:0000256" key="2">
    <source>
        <dbReference type="ARBA" id="ARBA00022448"/>
    </source>
</evidence>
<dbReference type="Pfam" id="PF00528">
    <property type="entry name" value="BPD_transp_1"/>
    <property type="match status" value="1"/>
</dbReference>
<comment type="caution">
    <text evidence="9">The sequence shown here is derived from an EMBL/GenBank/DDBJ whole genome shotgun (WGS) entry which is preliminary data.</text>
</comment>
<protein>
    <submittedName>
        <fullName evidence="9">Peptide/nickel transport system permease protein</fullName>
    </submittedName>
</protein>
<keyword evidence="2 7" id="KW-0813">Transport</keyword>
<evidence type="ECO:0000313" key="10">
    <source>
        <dbReference type="EMBL" id="TDP88784.1"/>
    </source>
</evidence>
<feature type="transmembrane region" description="Helical" evidence="7">
    <location>
        <begin position="21"/>
        <end position="42"/>
    </location>
</feature>
<comment type="subcellular location">
    <subcellularLocation>
        <location evidence="1 7">Cell membrane</location>
        <topology evidence="1 7">Multi-pass membrane protein</topology>
    </subcellularLocation>
</comment>
<evidence type="ECO:0000256" key="3">
    <source>
        <dbReference type="ARBA" id="ARBA00022475"/>
    </source>
</evidence>
<accession>A0A2T5RMX3</accession>
<dbReference type="CDD" id="cd06261">
    <property type="entry name" value="TM_PBP2"/>
    <property type="match status" value="1"/>
</dbReference>
<reference evidence="9 11" key="1">
    <citation type="submission" date="2018-04" db="EMBL/GenBank/DDBJ databases">
        <title>Subsurface microbial communities from deep shales in Ohio and West Virginia, USA.</title>
        <authorList>
            <person name="Wrighton K."/>
        </authorList>
    </citation>
    <scope>NUCLEOTIDE SEQUENCE [LARGE SCALE GENOMIC DNA]</scope>
    <source>
        <strain evidence="10 12">MSL 7</strain>
        <strain evidence="9 11">WC1</strain>
    </source>
</reference>
<dbReference type="GO" id="GO:0071916">
    <property type="term" value="F:dipeptide transmembrane transporter activity"/>
    <property type="evidence" value="ECO:0007669"/>
    <property type="project" value="TreeGrafter"/>
</dbReference>
<evidence type="ECO:0000313" key="11">
    <source>
        <dbReference type="Proteomes" id="UP000244089"/>
    </source>
</evidence>
<keyword evidence="4 7" id="KW-0812">Transmembrane</keyword>
<feature type="transmembrane region" description="Helical" evidence="7">
    <location>
        <begin position="84"/>
        <end position="109"/>
    </location>
</feature>
<dbReference type="Proteomes" id="UP000295176">
    <property type="component" value="Unassembled WGS sequence"/>
</dbReference>
<dbReference type="OrthoDB" id="9783218at2"/>
<dbReference type="SUPFAM" id="SSF161098">
    <property type="entry name" value="MetI-like"/>
    <property type="match status" value="1"/>
</dbReference>
<dbReference type="RefSeq" id="WP_108138793.1">
    <property type="nucleotide sequence ID" value="NZ_QAXS01000006.1"/>
</dbReference>
<organism evidence="9 11">
    <name type="scientific">Halanaerobium saccharolyticum</name>
    <dbReference type="NCBI Taxonomy" id="43595"/>
    <lineage>
        <taxon>Bacteria</taxon>
        <taxon>Bacillati</taxon>
        <taxon>Bacillota</taxon>
        <taxon>Clostridia</taxon>
        <taxon>Halanaerobiales</taxon>
        <taxon>Halanaerobiaceae</taxon>
        <taxon>Halanaerobium</taxon>
    </lineage>
</organism>
<evidence type="ECO:0000256" key="6">
    <source>
        <dbReference type="ARBA" id="ARBA00023136"/>
    </source>
</evidence>
<sequence>MAKDFWAKHENLYYALTNKKVIFGLTIVAIVFLLAAFGPLIAQYEYDEYAGQGYLPPSSDHFFGTTIDGKDVFTRTVHGLRSTLLVGAVAGTIATLIGCIIGFVAGYYGGTIFDELLMMLTNIFVVMPQLALLIVIAAFLEVRGTFVMAVIVASTAWPWTARAVRSQTLSLKNQEYVSLSRISSISVSRILREDIASNMFSYVFMVFIQQFNGTMLATVQLEFLGLGPTKGISLGLVMQNAVNWNGIQLGMWWWAIIPGLILTILITALYFVNTGLDAAFNPRLREM</sequence>
<evidence type="ECO:0000256" key="1">
    <source>
        <dbReference type="ARBA" id="ARBA00004651"/>
    </source>
</evidence>